<proteinExistence type="inferred from homology"/>
<evidence type="ECO:0000259" key="5">
    <source>
        <dbReference type="Pfam" id="PF01494"/>
    </source>
</evidence>
<accession>A0A8H7AQD3</accession>
<keyword evidence="3" id="KW-0274">FAD</keyword>
<dbReference type="SUPFAM" id="SSF52833">
    <property type="entry name" value="Thioredoxin-like"/>
    <property type="match status" value="1"/>
</dbReference>
<dbReference type="InterPro" id="IPR038220">
    <property type="entry name" value="PHOX_C_sf"/>
</dbReference>
<dbReference type="PANTHER" id="PTHR43004:SF20">
    <property type="entry name" value="2-MONOOXYGENASE, PUTATIVE (AFU_ORTHOLOGUE AFUA_1G13660)-RELATED"/>
    <property type="match status" value="1"/>
</dbReference>
<dbReference type="Pfam" id="PF01494">
    <property type="entry name" value="FAD_binding_3"/>
    <property type="match status" value="1"/>
</dbReference>
<dbReference type="InterPro" id="IPR036249">
    <property type="entry name" value="Thioredoxin-like_sf"/>
</dbReference>
<dbReference type="GO" id="GO:0016709">
    <property type="term" value="F:oxidoreductase activity, acting on paired donors, with incorporation or reduction of molecular oxygen, NAD(P)H as one donor, and incorporation of one atom of oxygen"/>
    <property type="evidence" value="ECO:0007669"/>
    <property type="project" value="UniProtKB-ARBA"/>
</dbReference>
<sequence length="291" mass="31817">MGAFGLNASIMDAANVAWKIGLCARNLAQLSTLGPTYDQERRLHANCIIRVSGSYLRFVCNSEFPLASFDKATANLANLPDAITYTPGKDLEFIREFFGKNGHFLLGVDAPYQANIINLPVRPGRPPVSPLNGVRAPNPRLCFSPSNTGYLYDALLGADRIHLVVFASDLQGPVAEALAKVSAIFSSPSSFYHTYGGQSRFNTVLITKCLEFEAAPLLSSSPLVGLKDNCRILYDDRAPDEDAHTCYEVDHARGAIVVVRPDLWVGESAFLDESEEILDKYFAGWLLPVSK</sequence>
<evidence type="ECO:0000256" key="1">
    <source>
        <dbReference type="ARBA" id="ARBA00007801"/>
    </source>
</evidence>
<evidence type="ECO:0000313" key="7">
    <source>
        <dbReference type="EMBL" id="KAF7512312.1"/>
    </source>
</evidence>
<keyword evidence="8" id="KW-1185">Reference proteome</keyword>
<feature type="domain" description="Phenol hydroxylase-like C-terminal dimerisation" evidence="6">
    <location>
        <begin position="161"/>
        <end position="287"/>
    </location>
</feature>
<evidence type="ECO:0000256" key="4">
    <source>
        <dbReference type="ARBA" id="ARBA00023002"/>
    </source>
</evidence>
<gene>
    <name evidence="7" type="ORF">GJ744_001880</name>
</gene>
<protein>
    <recommendedName>
        <fullName evidence="9">Phenol hydroxylase C-terminal dimerisation domain-containing protein</fullName>
    </recommendedName>
</protein>
<dbReference type="Gene3D" id="3.40.30.20">
    <property type="match status" value="1"/>
</dbReference>
<dbReference type="Proteomes" id="UP000606974">
    <property type="component" value="Unassembled WGS sequence"/>
</dbReference>
<dbReference type="InterPro" id="IPR002938">
    <property type="entry name" value="FAD-bd"/>
</dbReference>
<dbReference type="InterPro" id="IPR012941">
    <property type="entry name" value="Phe_hydrox_C_dim_dom"/>
</dbReference>
<feature type="domain" description="FAD-binding" evidence="5">
    <location>
        <begin position="1"/>
        <end position="50"/>
    </location>
</feature>
<comment type="caution">
    <text evidence="7">The sequence shown here is derived from an EMBL/GenBank/DDBJ whole genome shotgun (WGS) entry which is preliminary data.</text>
</comment>
<dbReference type="InterPro" id="IPR036188">
    <property type="entry name" value="FAD/NAD-bd_sf"/>
</dbReference>
<keyword evidence="4" id="KW-0560">Oxidoreductase</keyword>
<dbReference type="Gene3D" id="3.50.50.60">
    <property type="entry name" value="FAD/NAD(P)-binding domain"/>
    <property type="match status" value="1"/>
</dbReference>
<dbReference type="Pfam" id="PF07976">
    <property type="entry name" value="Phe_hydrox_dim"/>
    <property type="match status" value="1"/>
</dbReference>
<evidence type="ECO:0000256" key="3">
    <source>
        <dbReference type="ARBA" id="ARBA00022827"/>
    </source>
</evidence>
<organism evidence="7 8">
    <name type="scientific">Endocarpon pusillum</name>
    <dbReference type="NCBI Taxonomy" id="364733"/>
    <lineage>
        <taxon>Eukaryota</taxon>
        <taxon>Fungi</taxon>
        <taxon>Dikarya</taxon>
        <taxon>Ascomycota</taxon>
        <taxon>Pezizomycotina</taxon>
        <taxon>Eurotiomycetes</taxon>
        <taxon>Chaetothyriomycetidae</taxon>
        <taxon>Verrucariales</taxon>
        <taxon>Verrucariaceae</taxon>
        <taxon>Endocarpon</taxon>
    </lineage>
</organism>
<evidence type="ECO:0000313" key="8">
    <source>
        <dbReference type="Proteomes" id="UP000606974"/>
    </source>
</evidence>
<dbReference type="OrthoDB" id="1716816at2759"/>
<name>A0A8H7AQD3_9EURO</name>
<evidence type="ECO:0000256" key="2">
    <source>
        <dbReference type="ARBA" id="ARBA00022630"/>
    </source>
</evidence>
<reference evidence="7" key="1">
    <citation type="submission" date="2020-02" db="EMBL/GenBank/DDBJ databases">
        <authorList>
            <person name="Palmer J.M."/>
        </authorList>
    </citation>
    <scope>NUCLEOTIDE SEQUENCE</scope>
    <source>
        <strain evidence="7">EPUS1.4</strain>
        <tissue evidence="7">Thallus</tissue>
    </source>
</reference>
<evidence type="ECO:0000259" key="6">
    <source>
        <dbReference type="Pfam" id="PF07976"/>
    </source>
</evidence>
<dbReference type="EMBL" id="JAACFV010000013">
    <property type="protein sequence ID" value="KAF7512312.1"/>
    <property type="molecule type" value="Genomic_DNA"/>
</dbReference>
<dbReference type="GO" id="GO:0071949">
    <property type="term" value="F:FAD binding"/>
    <property type="evidence" value="ECO:0007669"/>
    <property type="project" value="InterPro"/>
</dbReference>
<comment type="similarity">
    <text evidence="1">Belongs to the PheA/TfdB FAD monooxygenase family.</text>
</comment>
<dbReference type="PANTHER" id="PTHR43004">
    <property type="entry name" value="TRK SYSTEM POTASSIUM UPTAKE PROTEIN"/>
    <property type="match status" value="1"/>
</dbReference>
<evidence type="ECO:0008006" key="9">
    <source>
        <dbReference type="Google" id="ProtNLM"/>
    </source>
</evidence>
<keyword evidence="2" id="KW-0285">Flavoprotein</keyword>
<dbReference type="AlphaFoldDB" id="A0A8H7AQD3"/>
<dbReference type="InterPro" id="IPR050641">
    <property type="entry name" value="RIFMO-like"/>
</dbReference>